<dbReference type="GO" id="GO:0003677">
    <property type="term" value="F:DNA binding"/>
    <property type="evidence" value="ECO:0007669"/>
    <property type="project" value="InterPro"/>
</dbReference>
<evidence type="ECO:0000313" key="3">
    <source>
        <dbReference type="EMBL" id="SQC67352.1"/>
    </source>
</evidence>
<organism evidence="3 4">
    <name type="scientific">Listeria fleischmannii subsp. fleischmannii</name>
    <dbReference type="NCBI Taxonomy" id="1671902"/>
    <lineage>
        <taxon>Bacteria</taxon>
        <taxon>Bacillati</taxon>
        <taxon>Bacillota</taxon>
        <taxon>Bacilli</taxon>
        <taxon>Bacillales</taxon>
        <taxon>Listeriaceae</taxon>
        <taxon>Listeria</taxon>
    </lineage>
</organism>
<reference evidence="3 4" key="1">
    <citation type="submission" date="2018-06" db="EMBL/GenBank/DDBJ databases">
        <authorList>
            <consortium name="Pathogen Informatics"/>
            <person name="Doyle S."/>
        </authorList>
    </citation>
    <scope>NUCLEOTIDE SEQUENCE [LARGE SCALE GENOMIC DNA]</scope>
    <source>
        <strain evidence="3 4">NCTC13940</strain>
    </source>
</reference>
<dbReference type="Pfam" id="PF00589">
    <property type="entry name" value="Phage_integrase"/>
    <property type="match status" value="1"/>
</dbReference>
<dbReference type="PROSITE" id="PS51898">
    <property type="entry name" value="TYR_RECOMBINASE"/>
    <property type="match status" value="1"/>
</dbReference>
<evidence type="ECO:0000313" key="4">
    <source>
        <dbReference type="Proteomes" id="UP000250257"/>
    </source>
</evidence>
<sequence length="66" mass="7901">MHKLRHTHTVQCLESGMDIIYVSERLGHADINTTLKYYTHISSHIRAINEKRTQEYFKRTIKLLEM</sequence>
<name>A0A2X3GG18_9LIST</name>
<dbReference type="GO" id="GO:0006310">
    <property type="term" value="P:DNA recombination"/>
    <property type="evidence" value="ECO:0007669"/>
    <property type="project" value="UniProtKB-KW"/>
</dbReference>
<dbReference type="InterPro" id="IPR002104">
    <property type="entry name" value="Integrase_catalytic"/>
</dbReference>
<dbReference type="SUPFAM" id="SSF56349">
    <property type="entry name" value="DNA breaking-rejoining enzymes"/>
    <property type="match status" value="1"/>
</dbReference>
<proteinExistence type="predicted"/>
<dbReference type="EMBL" id="UAWT01000007">
    <property type="protein sequence ID" value="SQC67352.1"/>
    <property type="molecule type" value="Genomic_DNA"/>
</dbReference>
<dbReference type="InterPro" id="IPR011010">
    <property type="entry name" value="DNA_brk_join_enz"/>
</dbReference>
<evidence type="ECO:0000256" key="1">
    <source>
        <dbReference type="ARBA" id="ARBA00023172"/>
    </source>
</evidence>
<protein>
    <submittedName>
        <fullName evidence="3">Tyrosine recombinase XerD</fullName>
    </submittedName>
</protein>
<dbReference type="Proteomes" id="UP000250257">
    <property type="component" value="Unassembled WGS sequence"/>
</dbReference>
<evidence type="ECO:0000259" key="2">
    <source>
        <dbReference type="PROSITE" id="PS51898"/>
    </source>
</evidence>
<dbReference type="AlphaFoldDB" id="A0A2X3GG18"/>
<dbReference type="InterPro" id="IPR013762">
    <property type="entry name" value="Integrase-like_cat_sf"/>
</dbReference>
<keyword evidence="1" id="KW-0233">DNA recombination</keyword>
<dbReference type="GO" id="GO:0015074">
    <property type="term" value="P:DNA integration"/>
    <property type="evidence" value="ECO:0007669"/>
    <property type="project" value="InterPro"/>
</dbReference>
<gene>
    <name evidence="3" type="primary">xerD_1</name>
    <name evidence="3" type="ORF">NCTC13940_00749</name>
</gene>
<dbReference type="Gene3D" id="1.10.443.10">
    <property type="entry name" value="Intergrase catalytic core"/>
    <property type="match status" value="1"/>
</dbReference>
<accession>A0A2X3GG18</accession>
<feature type="domain" description="Tyr recombinase" evidence="2">
    <location>
        <begin position="1"/>
        <end position="52"/>
    </location>
</feature>